<feature type="compositionally biased region" description="Low complexity" evidence="1">
    <location>
        <begin position="92"/>
        <end position="103"/>
    </location>
</feature>
<dbReference type="AlphaFoldDB" id="A0A553PQW7"/>
<accession>A0A553PQW7</accession>
<proteinExistence type="predicted"/>
<reference evidence="2 3" key="1">
    <citation type="journal article" date="2018" name="Nat. Ecol. Evol.">
        <title>Genomic signatures of mitonuclear coevolution across populations of Tigriopus californicus.</title>
        <authorList>
            <person name="Barreto F.S."/>
            <person name="Watson E.T."/>
            <person name="Lima T.G."/>
            <person name="Willett C.S."/>
            <person name="Edmands S."/>
            <person name="Li W."/>
            <person name="Burton R.S."/>
        </authorList>
    </citation>
    <scope>NUCLEOTIDE SEQUENCE [LARGE SCALE GENOMIC DNA]</scope>
    <source>
        <strain evidence="2 3">San Diego</strain>
    </source>
</reference>
<evidence type="ECO:0000256" key="1">
    <source>
        <dbReference type="SAM" id="MobiDB-lite"/>
    </source>
</evidence>
<evidence type="ECO:0000313" key="2">
    <source>
        <dbReference type="EMBL" id="TRY80074.1"/>
    </source>
</evidence>
<sequence>MGQQLCCEILKCSKCSSSYSTCQQCDFNLSWLRRLCFCVLSCCTTCCDSSSGSQPNPMGLRKRSSSPNEGPDIPLAQIDAMERRKTRRSLASVSNKPSKDSSSCGGGHQFIEVDKSLLEEGISFQYVYNSNDSVDMEGGIRIDVPQTQKLPLPASKK</sequence>
<comment type="caution">
    <text evidence="2">The sequence shown here is derived from an EMBL/GenBank/DDBJ whole genome shotgun (WGS) entry which is preliminary data.</text>
</comment>
<protein>
    <submittedName>
        <fullName evidence="2">Uncharacterized protein</fullName>
    </submittedName>
</protein>
<organism evidence="2 3">
    <name type="scientific">Tigriopus californicus</name>
    <name type="common">Marine copepod</name>
    <dbReference type="NCBI Taxonomy" id="6832"/>
    <lineage>
        <taxon>Eukaryota</taxon>
        <taxon>Metazoa</taxon>
        <taxon>Ecdysozoa</taxon>
        <taxon>Arthropoda</taxon>
        <taxon>Crustacea</taxon>
        <taxon>Multicrustacea</taxon>
        <taxon>Hexanauplia</taxon>
        <taxon>Copepoda</taxon>
        <taxon>Harpacticoida</taxon>
        <taxon>Harpacticidae</taxon>
        <taxon>Tigriopus</taxon>
    </lineage>
</organism>
<dbReference type="EMBL" id="VCGU01000002">
    <property type="protein sequence ID" value="TRY80074.1"/>
    <property type="molecule type" value="Genomic_DNA"/>
</dbReference>
<keyword evidence="3" id="KW-1185">Reference proteome</keyword>
<gene>
    <name evidence="2" type="ORF">TCAL_09322</name>
</gene>
<name>A0A553PQW7_TIGCA</name>
<evidence type="ECO:0000313" key="3">
    <source>
        <dbReference type="Proteomes" id="UP000318571"/>
    </source>
</evidence>
<dbReference type="Proteomes" id="UP000318571">
    <property type="component" value="Chromosome 6"/>
</dbReference>
<feature type="region of interest" description="Disordered" evidence="1">
    <location>
        <begin position="48"/>
        <end position="107"/>
    </location>
</feature>